<comment type="caution">
    <text evidence="4">The sequence shown here is derived from an EMBL/GenBank/DDBJ whole genome shotgun (WGS) entry which is preliminary data.</text>
</comment>
<feature type="domain" description="ChsH2 rubredoxin-like zinc ribbon" evidence="3">
    <location>
        <begin position="33"/>
        <end position="65"/>
    </location>
</feature>
<gene>
    <name evidence="4" type="ORF">EDD29_5100</name>
</gene>
<keyword evidence="5" id="KW-1185">Reference proteome</keyword>
<dbReference type="InterPro" id="IPR002878">
    <property type="entry name" value="ChsH2_C"/>
</dbReference>
<dbReference type="RefSeq" id="WP_246052996.1">
    <property type="nucleotide sequence ID" value="NZ_RJKE01000001.1"/>
</dbReference>
<organism evidence="4 5">
    <name type="scientific">Actinocorallia herbida</name>
    <dbReference type="NCBI Taxonomy" id="58109"/>
    <lineage>
        <taxon>Bacteria</taxon>
        <taxon>Bacillati</taxon>
        <taxon>Actinomycetota</taxon>
        <taxon>Actinomycetes</taxon>
        <taxon>Streptosporangiales</taxon>
        <taxon>Thermomonosporaceae</taxon>
        <taxon>Actinocorallia</taxon>
    </lineage>
</organism>
<dbReference type="PANTHER" id="PTHR34075">
    <property type="entry name" value="BLR3430 PROTEIN"/>
    <property type="match status" value="1"/>
</dbReference>
<feature type="compositionally biased region" description="Polar residues" evidence="1">
    <location>
        <begin position="1"/>
        <end position="12"/>
    </location>
</feature>
<reference evidence="4 5" key="1">
    <citation type="submission" date="2018-11" db="EMBL/GenBank/DDBJ databases">
        <title>Sequencing the genomes of 1000 actinobacteria strains.</title>
        <authorList>
            <person name="Klenk H.-P."/>
        </authorList>
    </citation>
    <scope>NUCLEOTIDE SEQUENCE [LARGE SCALE GENOMIC DNA]</scope>
    <source>
        <strain evidence="4 5">DSM 44254</strain>
    </source>
</reference>
<evidence type="ECO:0000259" key="2">
    <source>
        <dbReference type="Pfam" id="PF01796"/>
    </source>
</evidence>
<dbReference type="Pfam" id="PF12172">
    <property type="entry name" value="zf-ChsH2"/>
    <property type="match status" value="1"/>
</dbReference>
<sequence>MSRTETTEQETAMTKHVPAPPAPLIDADSIGFWEATREGRLALCRCTDCGTWLPRPLERCNRCAGPTEFADVAGTGTVYSHIVVHHPSVPAFASLVPYVVALVEFDEGPRLPGILLGESGADIAVGQRVAAELTLFPGAEERAVTYRRLPGGTESGR</sequence>
<accession>A0A3N1D1U7</accession>
<dbReference type="SUPFAM" id="SSF50249">
    <property type="entry name" value="Nucleic acid-binding proteins"/>
    <property type="match status" value="1"/>
</dbReference>
<evidence type="ECO:0008006" key="6">
    <source>
        <dbReference type="Google" id="ProtNLM"/>
    </source>
</evidence>
<dbReference type="InterPro" id="IPR022002">
    <property type="entry name" value="ChsH2_Znr"/>
</dbReference>
<dbReference type="Proteomes" id="UP000272400">
    <property type="component" value="Unassembled WGS sequence"/>
</dbReference>
<evidence type="ECO:0000259" key="3">
    <source>
        <dbReference type="Pfam" id="PF12172"/>
    </source>
</evidence>
<dbReference type="InterPro" id="IPR012340">
    <property type="entry name" value="NA-bd_OB-fold"/>
</dbReference>
<feature type="region of interest" description="Disordered" evidence="1">
    <location>
        <begin position="1"/>
        <end position="22"/>
    </location>
</feature>
<dbReference type="AlphaFoldDB" id="A0A3N1D1U7"/>
<dbReference type="PANTHER" id="PTHR34075:SF5">
    <property type="entry name" value="BLR3430 PROTEIN"/>
    <property type="match status" value="1"/>
</dbReference>
<feature type="domain" description="ChsH2 C-terminal OB-fold" evidence="2">
    <location>
        <begin position="71"/>
        <end position="132"/>
    </location>
</feature>
<proteinExistence type="predicted"/>
<evidence type="ECO:0000313" key="5">
    <source>
        <dbReference type="Proteomes" id="UP000272400"/>
    </source>
</evidence>
<dbReference type="EMBL" id="RJKE01000001">
    <property type="protein sequence ID" value="ROO87492.1"/>
    <property type="molecule type" value="Genomic_DNA"/>
</dbReference>
<dbReference type="InterPro" id="IPR052513">
    <property type="entry name" value="Thioester_dehydratase-like"/>
</dbReference>
<protein>
    <recommendedName>
        <fullName evidence="6">OB-fold protein</fullName>
    </recommendedName>
</protein>
<name>A0A3N1D1U7_9ACTN</name>
<evidence type="ECO:0000256" key="1">
    <source>
        <dbReference type="SAM" id="MobiDB-lite"/>
    </source>
</evidence>
<dbReference type="Pfam" id="PF01796">
    <property type="entry name" value="OB_ChsH2_C"/>
    <property type="match status" value="1"/>
</dbReference>
<evidence type="ECO:0000313" key="4">
    <source>
        <dbReference type="EMBL" id="ROO87492.1"/>
    </source>
</evidence>